<dbReference type="InterPro" id="IPR010987">
    <property type="entry name" value="Glutathione-S-Trfase_C-like"/>
</dbReference>
<protein>
    <submittedName>
        <fullName evidence="6">Glutathione S-transferase-like</fullName>
    </submittedName>
</protein>
<dbReference type="GO" id="GO:0006749">
    <property type="term" value="P:glutathione metabolic process"/>
    <property type="evidence" value="ECO:0007669"/>
    <property type="project" value="TreeGrafter"/>
</dbReference>
<dbReference type="InterPro" id="IPR050213">
    <property type="entry name" value="GST_superfamily"/>
</dbReference>
<dbReference type="InterPro" id="IPR036249">
    <property type="entry name" value="Thioredoxin-like_sf"/>
</dbReference>
<proteinExistence type="inferred from homology"/>
<dbReference type="PROSITE" id="PS50405">
    <property type="entry name" value="GST_CTER"/>
    <property type="match status" value="1"/>
</dbReference>
<dbReference type="SFLD" id="SFLDS00019">
    <property type="entry name" value="Glutathione_Transferase_(cytos"/>
    <property type="match status" value="1"/>
</dbReference>
<dbReference type="GeneID" id="111138098"/>
<reference evidence="6" key="1">
    <citation type="submission" date="2025-08" db="UniProtKB">
        <authorList>
            <consortium name="RefSeq"/>
        </authorList>
    </citation>
    <scope>IDENTIFICATION</scope>
    <source>
        <tissue evidence="6">Whole sample</tissue>
    </source>
</reference>
<dbReference type="GO" id="GO:0004364">
    <property type="term" value="F:glutathione transferase activity"/>
    <property type="evidence" value="ECO:0007669"/>
    <property type="project" value="TreeGrafter"/>
</dbReference>
<keyword evidence="5" id="KW-1185">Reference proteome</keyword>
<dbReference type="SUPFAM" id="SSF47616">
    <property type="entry name" value="GST C-terminal domain-like"/>
    <property type="match status" value="1"/>
</dbReference>
<name>A0A8B8F1D6_CRAVI</name>
<dbReference type="SFLD" id="SFLDG01205">
    <property type="entry name" value="AMPS.1"/>
    <property type="match status" value="1"/>
</dbReference>
<dbReference type="InterPro" id="IPR004046">
    <property type="entry name" value="GST_C"/>
</dbReference>
<feature type="domain" description="GST C-terminal" evidence="4">
    <location>
        <begin position="81"/>
        <end position="209"/>
    </location>
</feature>
<evidence type="ECO:0000259" key="3">
    <source>
        <dbReference type="PROSITE" id="PS50404"/>
    </source>
</evidence>
<comment type="similarity">
    <text evidence="1">Belongs to the GST superfamily.</text>
</comment>
<dbReference type="PROSITE" id="PS50404">
    <property type="entry name" value="GST_NTER"/>
    <property type="match status" value="1"/>
</dbReference>
<dbReference type="Proteomes" id="UP000694844">
    <property type="component" value="Chromosome 5"/>
</dbReference>
<evidence type="ECO:0000313" key="6">
    <source>
        <dbReference type="RefSeq" id="XP_022345613.1"/>
    </source>
</evidence>
<accession>A0A8B8F1D6</accession>
<dbReference type="CDD" id="cd03039">
    <property type="entry name" value="GST_N_Sigma_like"/>
    <property type="match status" value="1"/>
</dbReference>
<dbReference type="Gene3D" id="1.20.1050.10">
    <property type="match status" value="1"/>
</dbReference>
<dbReference type="GO" id="GO:0005212">
    <property type="term" value="F:structural constituent of eye lens"/>
    <property type="evidence" value="ECO:0007669"/>
    <property type="project" value="UniProtKB-KW"/>
</dbReference>
<evidence type="ECO:0000259" key="4">
    <source>
        <dbReference type="PROSITE" id="PS50405"/>
    </source>
</evidence>
<dbReference type="InterPro" id="IPR040079">
    <property type="entry name" value="Glutathione_S-Trfase"/>
</dbReference>
<dbReference type="SFLD" id="SFLDG00363">
    <property type="entry name" value="AMPS_(cytGST):_Alpha-__Mu-__Pi"/>
    <property type="match status" value="1"/>
</dbReference>
<dbReference type="PANTHER" id="PTHR11571:SF150">
    <property type="entry name" value="GLUTATHIONE S-TRANSFERASE"/>
    <property type="match status" value="1"/>
</dbReference>
<dbReference type="KEGG" id="cvn:111138098"/>
<evidence type="ECO:0000256" key="1">
    <source>
        <dbReference type="ARBA" id="ARBA00007409"/>
    </source>
</evidence>
<gene>
    <name evidence="6" type="primary">LOC111138098</name>
</gene>
<sequence>MPKYKLTYFDLRGRAETTRLLFTVSGVAFEDERIGQEQWRSIKHKIPGNSLPFLSIDGFLISQSMSINRHLARTFGLDGETLSQKARVDEIVEYLVAMKNKMAELPMMSDDPRTQEKAQDILKSFQELMMKACTFIEAQIQRNMKEGNGFAVGTRLTIADIMIFEAFESILATNSKALDKCVGITKCRSKVANMPRIKDYLSKRKFTSF</sequence>
<evidence type="ECO:0000256" key="2">
    <source>
        <dbReference type="ARBA" id="ARBA00022613"/>
    </source>
</evidence>
<evidence type="ECO:0000313" key="5">
    <source>
        <dbReference type="Proteomes" id="UP000694844"/>
    </source>
</evidence>
<dbReference type="InterPro" id="IPR004045">
    <property type="entry name" value="Glutathione_S-Trfase_N"/>
</dbReference>
<dbReference type="Gene3D" id="3.40.30.10">
    <property type="entry name" value="Glutaredoxin"/>
    <property type="match status" value="1"/>
</dbReference>
<dbReference type="FunFam" id="3.40.30.10:FF:000258">
    <property type="entry name" value="Glutathione S-transferase"/>
    <property type="match status" value="1"/>
</dbReference>
<dbReference type="RefSeq" id="XP_022345613.1">
    <property type="nucleotide sequence ID" value="XM_022489905.1"/>
</dbReference>
<organism evidence="5 6">
    <name type="scientific">Crassostrea virginica</name>
    <name type="common">Eastern oyster</name>
    <dbReference type="NCBI Taxonomy" id="6565"/>
    <lineage>
        <taxon>Eukaryota</taxon>
        <taxon>Metazoa</taxon>
        <taxon>Spiralia</taxon>
        <taxon>Lophotrochozoa</taxon>
        <taxon>Mollusca</taxon>
        <taxon>Bivalvia</taxon>
        <taxon>Autobranchia</taxon>
        <taxon>Pteriomorphia</taxon>
        <taxon>Ostreida</taxon>
        <taxon>Ostreoidea</taxon>
        <taxon>Ostreidae</taxon>
        <taxon>Crassostrea</taxon>
    </lineage>
</organism>
<keyword evidence="2" id="KW-0273">Eye lens protein</keyword>
<dbReference type="SUPFAM" id="SSF52833">
    <property type="entry name" value="Thioredoxin-like"/>
    <property type="match status" value="1"/>
</dbReference>
<dbReference type="OrthoDB" id="414243at2759"/>
<dbReference type="AlphaFoldDB" id="A0A8B8F1D6"/>
<dbReference type="Pfam" id="PF14497">
    <property type="entry name" value="GST_C_3"/>
    <property type="match status" value="1"/>
</dbReference>
<dbReference type="Pfam" id="PF02798">
    <property type="entry name" value="GST_N"/>
    <property type="match status" value="1"/>
</dbReference>
<feature type="domain" description="GST N-terminal" evidence="3">
    <location>
        <begin position="2"/>
        <end position="79"/>
    </location>
</feature>
<dbReference type="InterPro" id="IPR036282">
    <property type="entry name" value="Glutathione-S-Trfase_C_sf"/>
</dbReference>
<dbReference type="PANTHER" id="PTHR11571">
    <property type="entry name" value="GLUTATHIONE S-TRANSFERASE"/>
    <property type="match status" value="1"/>
</dbReference>